<accession>A0AB38YDY6</accession>
<dbReference type="EMBL" id="CP101717">
    <property type="protein sequence ID" value="WLD57269.1"/>
    <property type="molecule type" value="Genomic_DNA"/>
</dbReference>
<dbReference type="RefSeq" id="WP_304994556.1">
    <property type="nucleotide sequence ID" value="NZ_CP101717.1"/>
</dbReference>
<proteinExistence type="predicted"/>
<keyword evidence="1" id="KW-1133">Transmembrane helix</keyword>
<evidence type="ECO:0008006" key="3">
    <source>
        <dbReference type="Google" id="ProtNLM"/>
    </source>
</evidence>
<gene>
    <name evidence="2" type="ORF">NFC81_11120</name>
</gene>
<reference evidence="2" key="1">
    <citation type="submission" date="2022-07" db="EMBL/GenBank/DDBJ databases">
        <title>Complete genome sequence of Salinispirillum sp. LH10-3-1 capable of multiple carbohydrate inversion isolated from a soda lake.</title>
        <authorList>
            <person name="Liu J."/>
            <person name="Zhai Y."/>
            <person name="Zhang H."/>
            <person name="Yang H."/>
            <person name="Qu J."/>
            <person name="Li J."/>
        </authorList>
    </citation>
    <scope>NUCLEOTIDE SEQUENCE</scope>
    <source>
        <strain evidence="2">LH 10-3-1</strain>
    </source>
</reference>
<feature type="transmembrane region" description="Helical" evidence="1">
    <location>
        <begin position="6"/>
        <end position="25"/>
    </location>
</feature>
<evidence type="ECO:0000313" key="2">
    <source>
        <dbReference type="EMBL" id="WLD57269.1"/>
    </source>
</evidence>
<protein>
    <recommendedName>
        <fullName evidence="3">DNA repair ATPase</fullName>
    </recommendedName>
</protein>
<evidence type="ECO:0000256" key="1">
    <source>
        <dbReference type="SAM" id="Phobius"/>
    </source>
</evidence>
<sequence>MSSIIPVLLVVVAVVVIGVMGYMHFKFGSSKSKREQLLQISNDTKKLQNLLRTMPGNYLSKDLRDFMYRTMINNYRTLIKEDKKSRFLQSDLNEVTAQRQAFLEGKLKPPSEPVIEVEHANNARAGLKSLYGHIKAAYQQRQLKGQEAQALIGEVEHRLVITAADFFRSRARHAHKKKRYREAMALWRKSIENIASSKFVGQYKQRILEGKTKIKEIEKEWKEQNKAAAEARSEVLAEKLDEWTSAEDEWKKKQVYDD</sequence>
<keyword evidence="1" id="KW-0472">Membrane</keyword>
<organism evidence="2">
    <name type="scientific">Salinispirillum sp. LH 10-3-1</name>
    <dbReference type="NCBI Taxonomy" id="2952525"/>
    <lineage>
        <taxon>Bacteria</taxon>
        <taxon>Pseudomonadati</taxon>
        <taxon>Pseudomonadota</taxon>
        <taxon>Gammaproteobacteria</taxon>
        <taxon>Oceanospirillales</taxon>
        <taxon>Saccharospirillaceae</taxon>
        <taxon>Salinispirillum</taxon>
    </lineage>
</organism>
<keyword evidence="1" id="KW-0812">Transmembrane</keyword>
<dbReference type="AlphaFoldDB" id="A0AB38YDY6"/>
<name>A0AB38YDY6_9GAMM</name>